<sequence length="322" mass="35714">MSGGNRGSRSKENRQIRNKQRVLKTSDRRRGGFAPAPISAPADGSAVNRGAALQENLSRQLATVQKIAELNQKLKVLTKEEERITNQQNKLIDLVEDNNARQPQEAVALGRAYSFALLLDWSDRKGSGSKVPPPGYFNLLKEAEKAYGRLGNGQGSYLHSLPQGDLERDFRHWRTRNDYNQKKPFEAYEPIATSTPPSSPSPKLSDPSPKPLTPVSGAVVPFESQTPEDTFFSFAKSPLLLEGPPESPQGFVSIIKKETIRAAAILIAKDINNVYGLFNKSTRILDTIENKRSRTKYLSDAKRKNITGEQLLEASNVIARFV</sequence>
<gene>
    <name evidence="3" type="ORF">BJ508DRAFT_328305</name>
</gene>
<keyword evidence="1" id="KW-0175">Coiled coil</keyword>
<keyword evidence="4" id="KW-1185">Reference proteome</keyword>
<feature type="region of interest" description="Disordered" evidence="2">
    <location>
        <begin position="184"/>
        <end position="216"/>
    </location>
</feature>
<name>A0A3N4ICG9_ASCIM</name>
<dbReference type="AlphaFoldDB" id="A0A3N4ICG9"/>
<reference evidence="3 4" key="1">
    <citation type="journal article" date="2018" name="Nat. Ecol. Evol.">
        <title>Pezizomycetes genomes reveal the molecular basis of ectomycorrhizal truffle lifestyle.</title>
        <authorList>
            <person name="Murat C."/>
            <person name="Payen T."/>
            <person name="Noel B."/>
            <person name="Kuo A."/>
            <person name="Morin E."/>
            <person name="Chen J."/>
            <person name="Kohler A."/>
            <person name="Krizsan K."/>
            <person name="Balestrini R."/>
            <person name="Da Silva C."/>
            <person name="Montanini B."/>
            <person name="Hainaut M."/>
            <person name="Levati E."/>
            <person name="Barry K.W."/>
            <person name="Belfiori B."/>
            <person name="Cichocki N."/>
            <person name="Clum A."/>
            <person name="Dockter R.B."/>
            <person name="Fauchery L."/>
            <person name="Guy J."/>
            <person name="Iotti M."/>
            <person name="Le Tacon F."/>
            <person name="Lindquist E.A."/>
            <person name="Lipzen A."/>
            <person name="Malagnac F."/>
            <person name="Mello A."/>
            <person name="Molinier V."/>
            <person name="Miyauchi S."/>
            <person name="Poulain J."/>
            <person name="Riccioni C."/>
            <person name="Rubini A."/>
            <person name="Sitrit Y."/>
            <person name="Splivallo R."/>
            <person name="Traeger S."/>
            <person name="Wang M."/>
            <person name="Zifcakova L."/>
            <person name="Wipf D."/>
            <person name="Zambonelli A."/>
            <person name="Paolocci F."/>
            <person name="Nowrousian M."/>
            <person name="Ottonello S."/>
            <person name="Baldrian P."/>
            <person name="Spatafora J.W."/>
            <person name="Henrissat B."/>
            <person name="Nagy L.G."/>
            <person name="Aury J.M."/>
            <person name="Wincker P."/>
            <person name="Grigoriev I.V."/>
            <person name="Bonfante P."/>
            <person name="Martin F.M."/>
        </authorList>
    </citation>
    <scope>NUCLEOTIDE SEQUENCE [LARGE SCALE GENOMIC DNA]</scope>
    <source>
        <strain evidence="3 4">RN42</strain>
    </source>
</reference>
<feature type="region of interest" description="Disordered" evidence="2">
    <location>
        <begin position="1"/>
        <end position="45"/>
    </location>
</feature>
<accession>A0A3N4ICG9</accession>
<protein>
    <submittedName>
        <fullName evidence="3">Uncharacterized protein</fullName>
    </submittedName>
</protein>
<evidence type="ECO:0000313" key="4">
    <source>
        <dbReference type="Proteomes" id="UP000275078"/>
    </source>
</evidence>
<organism evidence="3 4">
    <name type="scientific">Ascobolus immersus RN42</name>
    <dbReference type="NCBI Taxonomy" id="1160509"/>
    <lineage>
        <taxon>Eukaryota</taxon>
        <taxon>Fungi</taxon>
        <taxon>Dikarya</taxon>
        <taxon>Ascomycota</taxon>
        <taxon>Pezizomycotina</taxon>
        <taxon>Pezizomycetes</taxon>
        <taxon>Pezizales</taxon>
        <taxon>Ascobolaceae</taxon>
        <taxon>Ascobolus</taxon>
    </lineage>
</organism>
<feature type="coiled-coil region" evidence="1">
    <location>
        <begin position="67"/>
        <end position="97"/>
    </location>
</feature>
<evidence type="ECO:0000313" key="3">
    <source>
        <dbReference type="EMBL" id="RPA79404.1"/>
    </source>
</evidence>
<proteinExistence type="predicted"/>
<evidence type="ECO:0000256" key="1">
    <source>
        <dbReference type="SAM" id="Coils"/>
    </source>
</evidence>
<dbReference type="EMBL" id="ML119699">
    <property type="protein sequence ID" value="RPA79404.1"/>
    <property type="molecule type" value="Genomic_DNA"/>
</dbReference>
<dbReference type="Proteomes" id="UP000275078">
    <property type="component" value="Unassembled WGS sequence"/>
</dbReference>
<evidence type="ECO:0000256" key="2">
    <source>
        <dbReference type="SAM" id="MobiDB-lite"/>
    </source>
</evidence>